<dbReference type="InterPro" id="IPR036388">
    <property type="entry name" value="WH-like_DNA-bd_sf"/>
</dbReference>
<organism evidence="2 3">
    <name type="scientific">Chitiniphilus purpureus</name>
    <dbReference type="NCBI Taxonomy" id="2981137"/>
    <lineage>
        <taxon>Bacteria</taxon>
        <taxon>Pseudomonadati</taxon>
        <taxon>Pseudomonadota</taxon>
        <taxon>Betaproteobacteria</taxon>
        <taxon>Neisseriales</taxon>
        <taxon>Chitinibacteraceae</taxon>
        <taxon>Chitiniphilus</taxon>
    </lineage>
</organism>
<proteinExistence type="predicted"/>
<accession>A0ABY6DK72</accession>
<name>A0ABY6DK72_9NEIS</name>
<feature type="region of interest" description="Disordered" evidence="1">
    <location>
        <begin position="164"/>
        <end position="194"/>
    </location>
</feature>
<keyword evidence="3" id="KW-1185">Reference proteome</keyword>
<evidence type="ECO:0000256" key="1">
    <source>
        <dbReference type="SAM" id="MobiDB-lite"/>
    </source>
</evidence>
<sequence length="295" mass="31728">MRALAYLADYQGDCITSYGAANHPGGTMDVAQINTLLLDTDISGARTLRVALAIVELGGHQRPIEQKAVADRLGMQQTHVSNAVAELKRHGILTVTECEDGRLYEFRSAAEQLPQKVSALTTDGKSPLTVGGNSMVALTVHGIPQTVSLTVDGNSLAVSGASLPLALSPHTPHTHTPTHEGKPTPTPQPPAATPDGFAEFWDAYPKKVAKDAARKRWEKLKPDAELQAQILSALAVQSRLPDWLKQGGQFVPHAATWLNAKRWEDEVKQPGAAKPVCRPSYDDGQRRDYGQGGLL</sequence>
<dbReference type="SUPFAM" id="SSF46785">
    <property type="entry name" value="Winged helix' DNA-binding domain"/>
    <property type="match status" value="1"/>
</dbReference>
<reference evidence="2" key="1">
    <citation type="submission" date="2022-10" db="EMBL/GenBank/DDBJ databases">
        <title>Chitiniphilus purpureus sp. nov., a novel chitin-degrading bacterium isolated from crawfish pond sediment.</title>
        <authorList>
            <person name="Li K."/>
        </authorList>
    </citation>
    <scope>NUCLEOTIDE SEQUENCE</scope>
    <source>
        <strain evidence="2">CD1</strain>
    </source>
</reference>
<dbReference type="Gene3D" id="1.10.10.10">
    <property type="entry name" value="Winged helix-like DNA-binding domain superfamily/Winged helix DNA-binding domain"/>
    <property type="match status" value="1"/>
</dbReference>
<feature type="compositionally biased region" description="Basic and acidic residues" evidence="1">
    <location>
        <begin position="280"/>
        <end position="289"/>
    </location>
</feature>
<feature type="region of interest" description="Disordered" evidence="1">
    <location>
        <begin position="266"/>
        <end position="295"/>
    </location>
</feature>
<dbReference type="EMBL" id="CP106753">
    <property type="protein sequence ID" value="UXY14760.1"/>
    <property type="molecule type" value="Genomic_DNA"/>
</dbReference>
<dbReference type="RefSeq" id="WP_263124064.1">
    <property type="nucleotide sequence ID" value="NZ_CP106753.1"/>
</dbReference>
<dbReference type="Proteomes" id="UP001061302">
    <property type="component" value="Chromosome"/>
</dbReference>
<evidence type="ECO:0000313" key="2">
    <source>
        <dbReference type="EMBL" id="UXY14760.1"/>
    </source>
</evidence>
<gene>
    <name evidence="2" type="ORF">N8I74_15765</name>
</gene>
<dbReference type="InterPro" id="IPR036390">
    <property type="entry name" value="WH_DNA-bd_sf"/>
</dbReference>
<protein>
    <submittedName>
        <fullName evidence="2">MarR family transcriptional regulator</fullName>
    </submittedName>
</protein>
<evidence type="ECO:0000313" key="3">
    <source>
        <dbReference type="Proteomes" id="UP001061302"/>
    </source>
</evidence>